<name>A0A0V0QNA6_PSEPJ</name>
<dbReference type="EMBL" id="LDAU01000128">
    <property type="protein sequence ID" value="KRX03677.1"/>
    <property type="molecule type" value="Genomic_DNA"/>
</dbReference>
<dbReference type="InterPro" id="IPR049704">
    <property type="entry name" value="Aminotrans_3_PPA_site"/>
</dbReference>
<dbReference type="Gene3D" id="3.40.640.10">
    <property type="entry name" value="Type I PLP-dependent aspartate aminotransferase-like (Major domain)"/>
    <property type="match status" value="1"/>
</dbReference>
<keyword evidence="3" id="KW-0808">Transferase</keyword>
<dbReference type="Pfam" id="PF00202">
    <property type="entry name" value="Aminotran_3"/>
    <property type="match status" value="1"/>
</dbReference>
<gene>
    <name evidence="3" type="ORF">PPERSA_10361</name>
</gene>
<evidence type="ECO:0000256" key="1">
    <source>
        <dbReference type="ARBA" id="ARBA00008954"/>
    </source>
</evidence>
<proteinExistence type="inferred from homology"/>
<dbReference type="GO" id="GO:0008483">
    <property type="term" value="F:transaminase activity"/>
    <property type="evidence" value="ECO:0007669"/>
    <property type="project" value="InterPro"/>
</dbReference>
<dbReference type="InterPro" id="IPR005814">
    <property type="entry name" value="Aminotrans_3"/>
</dbReference>
<reference evidence="3 4" key="1">
    <citation type="journal article" date="2015" name="Sci. Rep.">
        <title>Genome of the facultative scuticociliatosis pathogen Pseudocohnilembus persalinus provides insight into its virulence through horizontal gene transfer.</title>
        <authorList>
            <person name="Xiong J."/>
            <person name="Wang G."/>
            <person name="Cheng J."/>
            <person name="Tian M."/>
            <person name="Pan X."/>
            <person name="Warren A."/>
            <person name="Jiang C."/>
            <person name="Yuan D."/>
            <person name="Miao W."/>
        </authorList>
    </citation>
    <scope>NUCLEOTIDE SEQUENCE [LARGE SCALE GENOMIC DNA]</scope>
    <source>
        <strain evidence="3">36N120E</strain>
    </source>
</reference>
<organism evidence="3 4">
    <name type="scientific">Pseudocohnilembus persalinus</name>
    <name type="common">Ciliate</name>
    <dbReference type="NCBI Taxonomy" id="266149"/>
    <lineage>
        <taxon>Eukaryota</taxon>
        <taxon>Sar</taxon>
        <taxon>Alveolata</taxon>
        <taxon>Ciliophora</taxon>
        <taxon>Intramacronucleata</taxon>
        <taxon>Oligohymenophorea</taxon>
        <taxon>Scuticociliatia</taxon>
        <taxon>Philasterida</taxon>
        <taxon>Pseudocohnilembidae</taxon>
        <taxon>Pseudocohnilembus</taxon>
    </lineage>
</organism>
<dbReference type="PANTHER" id="PTHR45688">
    <property type="match status" value="1"/>
</dbReference>
<sequence length="622" mass="70762">MKNLFTQKIKAFCVDQEDQGFLHYLKEFGGFVERLGLGLGQGLGLGLGLGYCQKGEGGFGSELEVVQGNLDMVRNGFEIENLVNVICGILVNKNIEEKQDTINLVVQAYNKEIQLKEKEIQVLFYLITNRICSEICYNMEFRNEARWILKRLIKTNPLQFENEIREACGLQLMFEKDVQPDYSEFLEKRKEKLLKNMPLFFTKSHPVKIYQGAYQYLYDDYGRTFIDCANNVQHAGHGHPLIARAGIEQMSNFNSNTRFLNDNIVNYAQHLLKEAFPPELQVALFCNSGSEANDMALNICRTLTGSQDIIVMDHSYHGTTIAVQEISVTKFQGKGGCGQKDYIHIIEMPCQYRGKFGYEDPESGEKYALQVKELIENLKKQGRKPAAFICESMPAVGGMTLLPPGYLKAVYRYVREAGGICIADEVQSGFGRVAKHWWAYELQDVVPDIVVLGKPMGNGHPVAGLVMRQEVADQFNNGQPYFNTYGGNPVSMKIADEVLKCIKNEKMRENAEIVGKYLGQEFKKLCEDFEIIGDVRGTGLFYGIEIVKDKESREPSREYAENFSNQLKHKGFIMLHEGYNYNVLKLKPALTFSLDNARELIKAFREILQSKLYMSAYYTIME</sequence>
<dbReference type="CDD" id="cd00610">
    <property type="entry name" value="OAT_like"/>
    <property type="match status" value="1"/>
</dbReference>
<comment type="similarity">
    <text evidence="1">Belongs to the class-III pyridoxal-phosphate-dependent aminotransferase family.</text>
</comment>
<accession>A0A0V0QNA6</accession>
<dbReference type="InterPro" id="IPR015422">
    <property type="entry name" value="PyrdxlP-dep_Trfase_small"/>
</dbReference>
<dbReference type="GO" id="GO:0030170">
    <property type="term" value="F:pyridoxal phosphate binding"/>
    <property type="evidence" value="ECO:0007669"/>
    <property type="project" value="InterPro"/>
</dbReference>
<evidence type="ECO:0000313" key="4">
    <source>
        <dbReference type="Proteomes" id="UP000054937"/>
    </source>
</evidence>
<dbReference type="Proteomes" id="UP000054937">
    <property type="component" value="Unassembled WGS sequence"/>
</dbReference>
<dbReference type="SUPFAM" id="SSF53383">
    <property type="entry name" value="PLP-dependent transferases"/>
    <property type="match status" value="1"/>
</dbReference>
<comment type="caution">
    <text evidence="3">The sequence shown here is derived from an EMBL/GenBank/DDBJ whole genome shotgun (WGS) entry which is preliminary data.</text>
</comment>
<dbReference type="InParanoid" id="A0A0V0QNA6"/>
<dbReference type="InterPro" id="IPR015421">
    <property type="entry name" value="PyrdxlP-dep_Trfase_major"/>
</dbReference>
<dbReference type="PANTHER" id="PTHR45688:SF13">
    <property type="entry name" value="ALANINE--GLYOXYLATE AMINOTRANSFERASE 2-LIKE"/>
    <property type="match status" value="1"/>
</dbReference>
<protein>
    <submittedName>
        <fullName evidence="3">Pyridoxal phosphate-dependent transferase</fullName>
    </submittedName>
</protein>
<dbReference type="GO" id="GO:0005739">
    <property type="term" value="C:mitochondrion"/>
    <property type="evidence" value="ECO:0007669"/>
    <property type="project" value="TreeGrafter"/>
</dbReference>
<keyword evidence="4" id="KW-1185">Reference proteome</keyword>
<evidence type="ECO:0000313" key="3">
    <source>
        <dbReference type="EMBL" id="KRX03677.1"/>
    </source>
</evidence>
<dbReference type="InterPro" id="IPR015424">
    <property type="entry name" value="PyrdxlP-dep_Trfase"/>
</dbReference>
<keyword evidence="2" id="KW-0663">Pyridoxal phosphate</keyword>
<dbReference type="OrthoDB" id="425114at2759"/>
<dbReference type="PROSITE" id="PS00600">
    <property type="entry name" value="AA_TRANSFER_CLASS_3"/>
    <property type="match status" value="1"/>
</dbReference>
<dbReference type="AlphaFoldDB" id="A0A0V0QNA6"/>
<dbReference type="OMA" id="GAIETMK"/>
<dbReference type="Gene3D" id="3.90.1150.10">
    <property type="entry name" value="Aspartate Aminotransferase, domain 1"/>
    <property type="match status" value="1"/>
</dbReference>
<evidence type="ECO:0000256" key="2">
    <source>
        <dbReference type="ARBA" id="ARBA00022898"/>
    </source>
</evidence>